<dbReference type="Proteomes" id="UP000578819">
    <property type="component" value="Unassembled WGS sequence"/>
</dbReference>
<accession>A0A7W7SXQ2</accession>
<sequence>MTEVHNDRRKPDSAALWAILVAVGTAAVYGALFAWDQHRDLDPETMSESGPYEAWQVILAVLLLGLLAFVAGRRGRPWVATIVLPVVFTLCFTIDAATDRNADGLWIIGAFLVAIGSLAGTAASAGLGLALRNRALRGAAPQHP</sequence>
<gene>
    <name evidence="2" type="ORF">FHR38_005308</name>
</gene>
<evidence type="ECO:0000256" key="1">
    <source>
        <dbReference type="SAM" id="Phobius"/>
    </source>
</evidence>
<protein>
    <submittedName>
        <fullName evidence="2">Peptidoglycan/LPS O-acetylase OafA/YrhL</fullName>
    </submittedName>
</protein>
<name>A0A7W7SXQ2_9ACTN</name>
<feature type="transmembrane region" description="Helical" evidence="1">
    <location>
        <begin position="104"/>
        <end position="131"/>
    </location>
</feature>
<feature type="transmembrane region" description="Helical" evidence="1">
    <location>
        <begin position="14"/>
        <end position="34"/>
    </location>
</feature>
<evidence type="ECO:0000313" key="3">
    <source>
        <dbReference type="Proteomes" id="UP000578819"/>
    </source>
</evidence>
<reference evidence="2 3" key="1">
    <citation type="submission" date="2020-08" db="EMBL/GenBank/DDBJ databases">
        <title>Sequencing the genomes of 1000 actinobacteria strains.</title>
        <authorList>
            <person name="Klenk H.-P."/>
        </authorList>
    </citation>
    <scope>NUCLEOTIDE SEQUENCE [LARGE SCALE GENOMIC DNA]</scope>
    <source>
        <strain evidence="2 3">DSM 45886</strain>
    </source>
</reference>
<dbReference type="RefSeq" id="WP_184537183.1">
    <property type="nucleotide sequence ID" value="NZ_JACHJW010000001.1"/>
</dbReference>
<feature type="transmembrane region" description="Helical" evidence="1">
    <location>
        <begin position="54"/>
        <end position="71"/>
    </location>
</feature>
<dbReference type="EMBL" id="JACHJW010000001">
    <property type="protein sequence ID" value="MBB4961575.1"/>
    <property type="molecule type" value="Genomic_DNA"/>
</dbReference>
<evidence type="ECO:0000313" key="2">
    <source>
        <dbReference type="EMBL" id="MBB4961575.1"/>
    </source>
</evidence>
<dbReference type="AlphaFoldDB" id="A0A7W7SXQ2"/>
<keyword evidence="1" id="KW-0472">Membrane</keyword>
<proteinExistence type="predicted"/>
<organism evidence="2 3">
    <name type="scientific">Micromonospora polyrhachis</name>
    <dbReference type="NCBI Taxonomy" id="1282883"/>
    <lineage>
        <taxon>Bacteria</taxon>
        <taxon>Bacillati</taxon>
        <taxon>Actinomycetota</taxon>
        <taxon>Actinomycetes</taxon>
        <taxon>Micromonosporales</taxon>
        <taxon>Micromonosporaceae</taxon>
        <taxon>Micromonospora</taxon>
    </lineage>
</organism>
<comment type="caution">
    <text evidence="2">The sequence shown here is derived from an EMBL/GenBank/DDBJ whole genome shotgun (WGS) entry which is preliminary data.</text>
</comment>
<keyword evidence="1" id="KW-1133">Transmembrane helix</keyword>
<keyword evidence="1" id="KW-0812">Transmembrane</keyword>
<keyword evidence="3" id="KW-1185">Reference proteome</keyword>
<feature type="transmembrane region" description="Helical" evidence="1">
    <location>
        <begin position="78"/>
        <end position="98"/>
    </location>
</feature>